<dbReference type="AlphaFoldDB" id="A0AAD9NTK0"/>
<sequence>MAALDGQTEFKGQALWTTREVMMWCRYHGYTPLDKATQRTLHRVSHRHVGPRKCDSYTHCRDLQQLIEGASLTTNMDEPDIDVEDIEENPGKSTHLTPPVTRVVSSETVAPSAEVKFIQQMAQQIGVHFGPVELTLGQPQCTYAGVTEVTVWTAVKTFAEHLLRAAVCSYFKREPLEDNVVTVADVFDALTRTECFDFLTNRYMAVTTEDQSLSVTATAVTHDTT</sequence>
<keyword evidence="3" id="KW-1185">Reference proteome</keyword>
<organism evidence="2 3">
    <name type="scientific">Ridgeia piscesae</name>
    <name type="common">Tubeworm</name>
    <dbReference type="NCBI Taxonomy" id="27915"/>
    <lineage>
        <taxon>Eukaryota</taxon>
        <taxon>Metazoa</taxon>
        <taxon>Spiralia</taxon>
        <taxon>Lophotrochozoa</taxon>
        <taxon>Annelida</taxon>
        <taxon>Polychaeta</taxon>
        <taxon>Sedentaria</taxon>
        <taxon>Canalipalpata</taxon>
        <taxon>Sabellida</taxon>
        <taxon>Siboglinidae</taxon>
        <taxon>Ridgeia</taxon>
    </lineage>
</organism>
<evidence type="ECO:0000313" key="2">
    <source>
        <dbReference type="EMBL" id="KAK2181870.1"/>
    </source>
</evidence>
<accession>A0AAD9NTK0</accession>
<evidence type="ECO:0000259" key="1">
    <source>
        <dbReference type="Pfam" id="PF22951"/>
    </source>
</evidence>
<gene>
    <name evidence="2" type="ORF">NP493_378g03007</name>
</gene>
<dbReference type="Proteomes" id="UP001209878">
    <property type="component" value="Unassembled WGS sequence"/>
</dbReference>
<dbReference type="InterPro" id="IPR055127">
    <property type="entry name" value="YEATS2_3HBD"/>
</dbReference>
<protein>
    <recommendedName>
        <fullName evidence="1">YEATS domain-containing protein</fullName>
    </recommendedName>
</protein>
<feature type="domain" description="YEATS" evidence="1">
    <location>
        <begin position="9"/>
        <end position="38"/>
    </location>
</feature>
<comment type="caution">
    <text evidence="2">The sequence shown here is derived from an EMBL/GenBank/DDBJ whole genome shotgun (WGS) entry which is preliminary data.</text>
</comment>
<name>A0AAD9NTK0_RIDPI</name>
<reference evidence="2" key="1">
    <citation type="journal article" date="2023" name="Mol. Biol. Evol.">
        <title>Third-Generation Sequencing Reveals the Adaptive Role of the Epigenome in Three Deep-Sea Polychaetes.</title>
        <authorList>
            <person name="Perez M."/>
            <person name="Aroh O."/>
            <person name="Sun Y."/>
            <person name="Lan Y."/>
            <person name="Juniper S.K."/>
            <person name="Young C.R."/>
            <person name="Angers B."/>
            <person name="Qian P.Y."/>
        </authorList>
    </citation>
    <scope>NUCLEOTIDE SEQUENCE</scope>
    <source>
        <strain evidence="2">R07B-5</strain>
    </source>
</reference>
<proteinExistence type="predicted"/>
<dbReference type="EMBL" id="JAODUO010000376">
    <property type="protein sequence ID" value="KAK2181870.1"/>
    <property type="molecule type" value="Genomic_DNA"/>
</dbReference>
<dbReference type="Pfam" id="PF22951">
    <property type="entry name" value="3HBD"/>
    <property type="match status" value="1"/>
</dbReference>
<evidence type="ECO:0000313" key="3">
    <source>
        <dbReference type="Proteomes" id="UP001209878"/>
    </source>
</evidence>